<feature type="domain" description="TIL" evidence="6">
    <location>
        <begin position="26"/>
        <end position="82"/>
    </location>
</feature>
<gene>
    <name evidence="7" type="ORF">LPLAT_LOCUS11406</name>
</gene>
<comment type="similarity">
    <text evidence="1">Belongs to the serine protease inhibitor-like (TIL domain-containing) family.</text>
</comment>
<dbReference type="FunFam" id="2.10.25.10:FF:000674">
    <property type="entry name" value="Mucin-2"/>
    <property type="match status" value="1"/>
</dbReference>
<dbReference type="GO" id="GO:0004867">
    <property type="term" value="F:serine-type endopeptidase inhibitor activity"/>
    <property type="evidence" value="ECO:0007669"/>
    <property type="project" value="UniProtKB-KW"/>
</dbReference>
<proteinExistence type="inferred from homology"/>
<protein>
    <recommendedName>
        <fullName evidence="6">TIL domain-containing protein</fullName>
    </recommendedName>
</protein>
<evidence type="ECO:0000256" key="4">
    <source>
        <dbReference type="ARBA" id="ARBA00023157"/>
    </source>
</evidence>
<evidence type="ECO:0000256" key="3">
    <source>
        <dbReference type="ARBA" id="ARBA00022900"/>
    </source>
</evidence>
<keyword evidence="5" id="KW-0732">Signal</keyword>
<dbReference type="InterPro" id="IPR051368">
    <property type="entry name" value="SerProtInhib-TIL_Domain"/>
</dbReference>
<accession>A0AAV2P2H5</accession>
<dbReference type="AlphaFoldDB" id="A0AAV2P2H5"/>
<dbReference type="SUPFAM" id="SSF57567">
    <property type="entry name" value="Serine protease inhibitors"/>
    <property type="match status" value="1"/>
</dbReference>
<dbReference type="CDD" id="cd19941">
    <property type="entry name" value="TIL"/>
    <property type="match status" value="1"/>
</dbReference>
<dbReference type="Proteomes" id="UP001497644">
    <property type="component" value="Chromosome 6"/>
</dbReference>
<dbReference type="InterPro" id="IPR036084">
    <property type="entry name" value="Ser_inhib-like_sf"/>
</dbReference>
<name>A0AAV2P2H5_9HYME</name>
<dbReference type="PANTHER" id="PTHR23259:SF70">
    <property type="entry name" value="ACCESSORY GLAND PROTEIN ACP62F-RELATED"/>
    <property type="match status" value="1"/>
</dbReference>
<reference evidence="7" key="1">
    <citation type="submission" date="2024-04" db="EMBL/GenBank/DDBJ databases">
        <authorList>
            <consortium name="Molecular Ecology Group"/>
        </authorList>
    </citation>
    <scope>NUCLEOTIDE SEQUENCE</scope>
</reference>
<keyword evidence="2" id="KW-0646">Protease inhibitor</keyword>
<feature type="signal peptide" evidence="5">
    <location>
        <begin position="1"/>
        <end position="21"/>
    </location>
</feature>
<keyword evidence="3" id="KW-0722">Serine protease inhibitor</keyword>
<dbReference type="PANTHER" id="PTHR23259">
    <property type="entry name" value="RIDDLE"/>
    <property type="match status" value="1"/>
</dbReference>
<dbReference type="Gene3D" id="2.10.25.10">
    <property type="entry name" value="Laminin"/>
    <property type="match status" value="1"/>
</dbReference>
<dbReference type="InterPro" id="IPR002919">
    <property type="entry name" value="TIL_dom"/>
</dbReference>
<evidence type="ECO:0000256" key="1">
    <source>
        <dbReference type="ARBA" id="ARBA00007611"/>
    </source>
</evidence>
<organism evidence="7 8">
    <name type="scientific">Lasius platythorax</name>
    <dbReference type="NCBI Taxonomy" id="488582"/>
    <lineage>
        <taxon>Eukaryota</taxon>
        <taxon>Metazoa</taxon>
        <taxon>Ecdysozoa</taxon>
        <taxon>Arthropoda</taxon>
        <taxon>Hexapoda</taxon>
        <taxon>Insecta</taxon>
        <taxon>Pterygota</taxon>
        <taxon>Neoptera</taxon>
        <taxon>Endopterygota</taxon>
        <taxon>Hymenoptera</taxon>
        <taxon>Apocrita</taxon>
        <taxon>Aculeata</taxon>
        <taxon>Formicoidea</taxon>
        <taxon>Formicidae</taxon>
        <taxon>Formicinae</taxon>
        <taxon>Lasius</taxon>
        <taxon>Lasius</taxon>
    </lineage>
</organism>
<dbReference type="EMBL" id="OZ034829">
    <property type="protein sequence ID" value="CAL1686021.1"/>
    <property type="molecule type" value="Genomic_DNA"/>
</dbReference>
<evidence type="ECO:0000259" key="6">
    <source>
        <dbReference type="Pfam" id="PF01826"/>
    </source>
</evidence>
<evidence type="ECO:0000313" key="7">
    <source>
        <dbReference type="EMBL" id="CAL1686021.1"/>
    </source>
</evidence>
<keyword evidence="8" id="KW-1185">Reference proteome</keyword>
<sequence>MSRAIIILLVALTIFSTYTFAHRHRCPKNEEFIKCGSPCQTTCSNLGKPCTIINIRCNDACYCIKGYARSDNNNRCIPIKRCPKKRN</sequence>
<evidence type="ECO:0000256" key="5">
    <source>
        <dbReference type="SAM" id="SignalP"/>
    </source>
</evidence>
<keyword evidence="4" id="KW-1015">Disulfide bond</keyword>
<dbReference type="Pfam" id="PF01826">
    <property type="entry name" value="TIL"/>
    <property type="match status" value="1"/>
</dbReference>
<evidence type="ECO:0000313" key="8">
    <source>
        <dbReference type="Proteomes" id="UP001497644"/>
    </source>
</evidence>
<evidence type="ECO:0000256" key="2">
    <source>
        <dbReference type="ARBA" id="ARBA00022690"/>
    </source>
</evidence>
<feature type="chain" id="PRO_5043371196" description="TIL domain-containing protein" evidence="5">
    <location>
        <begin position="22"/>
        <end position="87"/>
    </location>
</feature>